<dbReference type="PROSITE" id="PS50005">
    <property type="entry name" value="TPR"/>
    <property type="match status" value="1"/>
</dbReference>
<protein>
    <recommendedName>
        <fullName evidence="7">Protein-serine/threonine phosphatase</fullName>
    </recommendedName>
</protein>
<dbReference type="CDD" id="cd00838">
    <property type="entry name" value="MPP_superfamily"/>
    <property type="match status" value="1"/>
</dbReference>
<evidence type="ECO:0008006" key="7">
    <source>
        <dbReference type="Google" id="ProtNLM"/>
    </source>
</evidence>
<dbReference type="SMART" id="SM00028">
    <property type="entry name" value="TPR"/>
    <property type="match status" value="5"/>
</dbReference>
<feature type="compositionally biased region" description="Basic and acidic residues" evidence="4">
    <location>
        <begin position="1"/>
        <end position="12"/>
    </location>
</feature>
<gene>
    <name evidence="5" type="ORF">PCOR1329_LOCUS65975</name>
</gene>
<sequence length="645" mass="69836">MPEAPEEPKAEDGPPEEAEADKASEAAPDEGAEGDDEGAASADAEEPGEAPGEAEGPGGEPAGEGAEPAEDGRRRRRGGRGRGRPGQGRGGRRAGGGRGGGEGEAARVERVEPVRRLGGGRRGVRRDPHPVEVAPATGRDEDGDEDWGDAGLGGGAAAAYVDPNSSLPGWQRLALEAYWSGDYWLAASYAEEVPRDRRGGDGRGEGKESDEYARCLSNRSGCFAKLGQHDISRKLALQLIELKPTWSRAWSRLGQACQQLGEEHEEEALSALSKASELDPCDANIDSLVKVVEAQMTAGSDEARKAKEKGVAAMVSKEFGAATVAFTIALALMPQVPDDQTKDGTSLLKAVLLADRAAAFTQLGRWESAIRDADVATVAKPSYARAFTRLGVALLGKARTEEAYFAFSRSLRLEHSKAAQAGLQECLTELMKWRSVAARKRHRRCFMDMRRPLGTTRIFAVSDVYFDNLQNEDWVFDIDDMYFQEDVLIVAGNLADSKLAISRGLTALRSKFRRVFYTVGNNEMRIHPAEDDKYPDSLAKLIEILQVCEELDVDTGPGAVCQGCFVVPLFSWFNAEFDEHDPWPVGGSAPAALLAPWPASAAAPPLWSWPVLRRKVARVSCQRSCVWLRRPPRRPPPFPSCSSSP</sequence>
<dbReference type="Gene3D" id="1.25.40.10">
    <property type="entry name" value="Tetratricopeptide repeat domain"/>
    <property type="match status" value="2"/>
</dbReference>
<feature type="compositionally biased region" description="Basic and acidic residues" evidence="4">
    <location>
        <begin position="104"/>
        <end position="115"/>
    </location>
</feature>
<keyword evidence="1" id="KW-0677">Repeat</keyword>
<feature type="compositionally biased region" description="Gly residues" evidence="4">
    <location>
        <begin position="84"/>
        <end position="103"/>
    </location>
</feature>
<dbReference type="InterPro" id="IPR047150">
    <property type="entry name" value="SGT"/>
</dbReference>
<evidence type="ECO:0000256" key="4">
    <source>
        <dbReference type="SAM" id="MobiDB-lite"/>
    </source>
</evidence>
<accession>A0ABN9WC65</accession>
<evidence type="ECO:0000256" key="2">
    <source>
        <dbReference type="ARBA" id="ARBA00022803"/>
    </source>
</evidence>
<name>A0ABN9WC65_9DINO</name>
<feature type="repeat" description="TPR" evidence="3">
    <location>
        <begin position="384"/>
        <end position="417"/>
    </location>
</feature>
<keyword evidence="2 3" id="KW-0802">TPR repeat</keyword>
<dbReference type="InterPro" id="IPR011990">
    <property type="entry name" value="TPR-like_helical_dom_sf"/>
</dbReference>
<dbReference type="Proteomes" id="UP001189429">
    <property type="component" value="Unassembled WGS sequence"/>
</dbReference>
<dbReference type="PANTHER" id="PTHR45831:SF2">
    <property type="entry name" value="LD24721P"/>
    <property type="match status" value="1"/>
</dbReference>
<reference evidence="5" key="1">
    <citation type="submission" date="2023-10" db="EMBL/GenBank/DDBJ databases">
        <authorList>
            <person name="Chen Y."/>
            <person name="Shah S."/>
            <person name="Dougan E. K."/>
            <person name="Thang M."/>
            <person name="Chan C."/>
        </authorList>
    </citation>
    <scope>NUCLEOTIDE SEQUENCE [LARGE SCALE GENOMIC DNA]</scope>
</reference>
<dbReference type="SUPFAM" id="SSF48452">
    <property type="entry name" value="TPR-like"/>
    <property type="match status" value="2"/>
</dbReference>
<keyword evidence="6" id="KW-1185">Reference proteome</keyword>
<organism evidence="5 6">
    <name type="scientific">Prorocentrum cordatum</name>
    <dbReference type="NCBI Taxonomy" id="2364126"/>
    <lineage>
        <taxon>Eukaryota</taxon>
        <taxon>Sar</taxon>
        <taxon>Alveolata</taxon>
        <taxon>Dinophyceae</taxon>
        <taxon>Prorocentrales</taxon>
        <taxon>Prorocentraceae</taxon>
        <taxon>Prorocentrum</taxon>
    </lineage>
</organism>
<dbReference type="PANTHER" id="PTHR45831">
    <property type="entry name" value="LD24721P"/>
    <property type="match status" value="1"/>
</dbReference>
<evidence type="ECO:0000313" key="5">
    <source>
        <dbReference type="EMBL" id="CAK0883879.1"/>
    </source>
</evidence>
<feature type="region of interest" description="Disordered" evidence="4">
    <location>
        <begin position="1"/>
        <end position="145"/>
    </location>
</feature>
<dbReference type="InterPro" id="IPR019734">
    <property type="entry name" value="TPR_rpt"/>
</dbReference>
<dbReference type="EMBL" id="CAUYUJ010018478">
    <property type="protein sequence ID" value="CAK0883879.1"/>
    <property type="molecule type" value="Genomic_DNA"/>
</dbReference>
<feature type="compositionally biased region" description="Acidic residues" evidence="4">
    <location>
        <begin position="27"/>
        <end position="48"/>
    </location>
</feature>
<comment type="caution">
    <text evidence="5">The sequence shown here is derived from an EMBL/GenBank/DDBJ whole genome shotgun (WGS) entry which is preliminary data.</text>
</comment>
<proteinExistence type="predicted"/>
<feature type="compositionally biased region" description="Basic residues" evidence="4">
    <location>
        <begin position="74"/>
        <end position="83"/>
    </location>
</feature>
<evidence type="ECO:0000313" key="6">
    <source>
        <dbReference type="Proteomes" id="UP001189429"/>
    </source>
</evidence>
<evidence type="ECO:0000256" key="1">
    <source>
        <dbReference type="ARBA" id="ARBA00022737"/>
    </source>
</evidence>
<feature type="non-terminal residue" evidence="5">
    <location>
        <position position="645"/>
    </location>
</feature>
<evidence type="ECO:0000256" key="3">
    <source>
        <dbReference type="PROSITE-ProRule" id="PRU00339"/>
    </source>
</evidence>